<keyword evidence="6 11" id="KW-0812">Transmembrane</keyword>
<comment type="subcellular location">
    <subcellularLocation>
        <location evidence="2">Cell membrane</location>
        <topology evidence="2">Multi-pass membrane protein</topology>
    </subcellularLocation>
</comment>
<dbReference type="SUPFAM" id="SSF55874">
    <property type="entry name" value="ATPase domain of HSP90 chaperone/DNA topoisomerase II/histidine kinase"/>
    <property type="match status" value="1"/>
</dbReference>
<dbReference type="SMART" id="SM00387">
    <property type="entry name" value="HATPase_c"/>
    <property type="match status" value="1"/>
</dbReference>
<evidence type="ECO:0000256" key="7">
    <source>
        <dbReference type="ARBA" id="ARBA00022777"/>
    </source>
</evidence>
<evidence type="ECO:0000259" key="12">
    <source>
        <dbReference type="PROSITE" id="PS50109"/>
    </source>
</evidence>
<dbReference type="InterPro" id="IPR004358">
    <property type="entry name" value="Sig_transdc_His_kin-like_C"/>
</dbReference>
<dbReference type="PANTHER" id="PTHR45453">
    <property type="entry name" value="PHOSPHATE REGULON SENSOR PROTEIN PHOR"/>
    <property type="match status" value="1"/>
</dbReference>
<evidence type="ECO:0000256" key="1">
    <source>
        <dbReference type="ARBA" id="ARBA00000085"/>
    </source>
</evidence>
<feature type="transmembrane region" description="Helical" evidence="11">
    <location>
        <begin position="44"/>
        <end position="62"/>
    </location>
</feature>
<feature type="transmembrane region" description="Helical" evidence="11">
    <location>
        <begin position="20"/>
        <end position="38"/>
    </location>
</feature>
<evidence type="ECO:0000313" key="13">
    <source>
        <dbReference type="EMBL" id="NFF89585.1"/>
    </source>
</evidence>
<dbReference type="EC" id="2.7.13.3" evidence="3"/>
<protein>
    <recommendedName>
        <fullName evidence="3">histidine kinase</fullName>
        <ecNumber evidence="3">2.7.13.3</ecNumber>
    </recommendedName>
</protein>
<dbReference type="Pfam" id="PF02518">
    <property type="entry name" value="HATPase_c"/>
    <property type="match status" value="1"/>
</dbReference>
<dbReference type="GO" id="GO:0000155">
    <property type="term" value="F:phosphorelay sensor kinase activity"/>
    <property type="evidence" value="ECO:0007669"/>
    <property type="project" value="TreeGrafter"/>
</dbReference>
<evidence type="ECO:0000313" key="15">
    <source>
        <dbReference type="Proteomes" id="UP000473681"/>
    </source>
</evidence>
<comment type="catalytic activity">
    <reaction evidence="1">
        <text>ATP + protein L-histidine = ADP + protein N-phospho-L-histidine.</text>
        <dbReference type="EC" id="2.7.13.3"/>
    </reaction>
</comment>
<dbReference type="InterPro" id="IPR003594">
    <property type="entry name" value="HATPase_dom"/>
</dbReference>
<comment type="caution">
    <text evidence="13">The sequence shown here is derived from an EMBL/GenBank/DDBJ whole genome shotgun (WGS) entry which is preliminary data.</text>
</comment>
<dbReference type="InterPro" id="IPR005467">
    <property type="entry name" value="His_kinase_dom"/>
</dbReference>
<dbReference type="InterPro" id="IPR036890">
    <property type="entry name" value="HATPase_C_sf"/>
</dbReference>
<evidence type="ECO:0000313" key="14">
    <source>
        <dbReference type="EMBL" id="NFN36905.1"/>
    </source>
</evidence>
<dbReference type="Proteomes" id="UP000473681">
    <property type="component" value="Unassembled WGS sequence"/>
</dbReference>
<dbReference type="PANTHER" id="PTHR45453:SF2">
    <property type="entry name" value="HISTIDINE KINASE"/>
    <property type="match status" value="1"/>
</dbReference>
<gene>
    <name evidence="13" type="ORF">FC774_17315</name>
    <name evidence="14" type="ORF">FDB51_17735</name>
</gene>
<proteinExistence type="predicted"/>
<dbReference type="PRINTS" id="PR00344">
    <property type="entry name" value="BCTRLSENSOR"/>
</dbReference>
<dbReference type="EMBL" id="SWVK01000042">
    <property type="protein sequence ID" value="NFN36905.1"/>
    <property type="molecule type" value="Genomic_DNA"/>
</dbReference>
<keyword evidence="8 11" id="KW-1133">Transmembrane helix</keyword>
<dbReference type="PROSITE" id="PS50109">
    <property type="entry name" value="HIS_KIN"/>
    <property type="match status" value="1"/>
</dbReference>
<dbReference type="InterPro" id="IPR050351">
    <property type="entry name" value="BphY/WalK/GraS-like"/>
</dbReference>
<evidence type="ECO:0000256" key="5">
    <source>
        <dbReference type="ARBA" id="ARBA00022679"/>
    </source>
</evidence>
<keyword evidence="5" id="KW-0808">Transferase</keyword>
<dbReference type="GO" id="GO:0016036">
    <property type="term" value="P:cellular response to phosphate starvation"/>
    <property type="evidence" value="ECO:0007669"/>
    <property type="project" value="TreeGrafter"/>
</dbReference>
<keyword evidence="4" id="KW-1003">Cell membrane</keyword>
<keyword evidence="7 13" id="KW-0418">Kinase</keyword>
<dbReference type="GO" id="GO:0005886">
    <property type="term" value="C:plasma membrane"/>
    <property type="evidence" value="ECO:0007669"/>
    <property type="project" value="UniProtKB-SubCell"/>
</dbReference>
<evidence type="ECO:0000313" key="16">
    <source>
        <dbReference type="Proteomes" id="UP000476820"/>
    </source>
</evidence>
<evidence type="ECO:0000256" key="11">
    <source>
        <dbReference type="SAM" id="Phobius"/>
    </source>
</evidence>
<dbReference type="Proteomes" id="UP000476820">
    <property type="component" value="Unassembled WGS sequence"/>
</dbReference>
<dbReference type="Gene3D" id="3.30.565.10">
    <property type="entry name" value="Histidine kinase-like ATPase, C-terminal domain"/>
    <property type="match status" value="1"/>
</dbReference>
<feature type="domain" description="Histidine kinase" evidence="12">
    <location>
        <begin position="130"/>
        <end position="334"/>
    </location>
</feature>
<keyword evidence="10 11" id="KW-0472">Membrane</keyword>
<evidence type="ECO:0000256" key="8">
    <source>
        <dbReference type="ARBA" id="ARBA00022989"/>
    </source>
</evidence>
<name>A0A0L9Y4J3_CLOBO</name>
<organism evidence="13 16">
    <name type="scientific">Clostridium botulinum</name>
    <dbReference type="NCBI Taxonomy" id="1491"/>
    <lineage>
        <taxon>Bacteria</taxon>
        <taxon>Bacillati</taxon>
        <taxon>Bacillota</taxon>
        <taxon>Clostridia</taxon>
        <taxon>Eubacteriales</taxon>
        <taxon>Clostridiaceae</taxon>
        <taxon>Clostridium</taxon>
    </lineage>
</organism>
<evidence type="ECO:0000256" key="3">
    <source>
        <dbReference type="ARBA" id="ARBA00012438"/>
    </source>
</evidence>
<evidence type="ECO:0000256" key="10">
    <source>
        <dbReference type="ARBA" id="ARBA00023136"/>
    </source>
</evidence>
<reference evidence="15 16" key="1">
    <citation type="submission" date="2019-04" db="EMBL/GenBank/DDBJ databases">
        <title>Genome sequencing of Clostridium botulinum Groups I-IV and Clostridium butyricum.</title>
        <authorList>
            <person name="Brunt J."/>
            <person name="Van Vliet A.H.M."/>
            <person name="Stringer S.C."/>
            <person name="Carter A.T."/>
            <person name="Peck M.W."/>
        </authorList>
    </citation>
    <scope>NUCLEOTIDE SEQUENCE [LARGE SCALE GENOMIC DNA]</scope>
    <source>
        <strain evidence="13 16">1605</strain>
        <strain evidence="14 15">CB-K-33E</strain>
    </source>
</reference>
<evidence type="ECO:0000256" key="6">
    <source>
        <dbReference type="ARBA" id="ARBA00022692"/>
    </source>
</evidence>
<dbReference type="RefSeq" id="WP_053342864.1">
    <property type="nucleotide sequence ID" value="NZ_LFPA01000187.1"/>
</dbReference>
<accession>A0A0L9Y4J3</accession>
<evidence type="ECO:0000256" key="2">
    <source>
        <dbReference type="ARBA" id="ARBA00004651"/>
    </source>
</evidence>
<dbReference type="OrthoDB" id="9780487at2"/>
<evidence type="ECO:0000256" key="9">
    <source>
        <dbReference type="ARBA" id="ARBA00023012"/>
    </source>
</evidence>
<dbReference type="GO" id="GO:0004721">
    <property type="term" value="F:phosphoprotein phosphatase activity"/>
    <property type="evidence" value="ECO:0007669"/>
    <property type="project" value="TreeGrafter"/>
</dbReference>
<evidence type="ECO:0000256" key="4">
    <source>
        <dbReference type="ARBA" id="ARBA00022475"/>
    </source>
</evidence>
<dbReference type="AlphaFoldDB" id="A0A0L9Y4J3"/>
<keyword evidence="9" id="KW-0902">Two-component regulatory system</keyword>
<dbReference type="EMBL" id="SWOV01000087">
    <property type="protein sequence ID" value="NFF89585.1"/>
    <property type="molecule type" value="Genomic_DNA"/>
</dbReference>
<sequence length="338" mass="40052">MKKESKLFMIHLYTKEKIKIIILFFIFELIFFIVYLLYHVSLEPVLYASLLTCILGFLFSIYDFHKFYNKHIYLKDILNGVGEKLDNLPKNKSLIEKDYHNIINALHKNTLELDHKVNSNYSEMIDYYTMWVHQIKTPISALHMILQSIYCNEYKKIMNQELFKIEEYVEMVLNYLRLESMSADLRLEEYCLNDIVHDVLKKYAVIFINKKILLDLEKLDCKIITDEKWITFVLEQILSNALKYTNNGKIYIYMDKKREDTLIIKDTGIGIKKEDVFRVFERGFTGYNGRMNKKSTGIGLYLCKEILNNLSNKIFITSEVGKGTEVAIDFSRKNIEIH</sequence>